<comment type="function">
    <text evidence="32">Nucleocapsid protein p11 (NC) forms the nucleocore that coats the retro-elements dimeric RNA. Binds these RNAs through its zinc fingers. Promotes primer tRNA(i)-Met annealing to the multipartite primer-binding site (PBS), dimerization of Ty3 RNA and initiation of reverse transcription.</text>
</comment>
<dbReference type="Gene3D" id="3.10.20.370">
    <property type="match status" value="1"/>
</dbReference>
<evidence type="ECO:0000256" key="17">
    <source>
        <dbReference type="ARBA" id="ARBA00022801"/>
    </source>
</evidence>
<dbReference type="InterPro" id="IPR036397">
    <property type="entry name" value="RNaseH_sf"/>
</dbReference>
<comment type="function">
    <text evidence="31">Integrase (IN) targets the VLP to the nucleus, where a subparticle preintegration complex (PIC) containing at least integrase and the newly synthesized dsDNA copy of the retrotransposon must transit the nuclear membrane. Once in the nucleus, integrase performs the integration of the dsDNA into the host genome.</text>
</comment>
<keyword evidence="23" id="KW-0695">RNA-directed DNA polymerase</keyword>
<dbReference type="InterPro" id="IPR041577">
    <property type="entry name" value="RT_RNaseH_2"/>
</dbReference>
<keyword evidence="14" id="KW-0688">Ribosomal frameshifting</keyword>
<dbReference type="FunFam" id="3.30.420.10:FF:000032">
    <property type="entry name" value="Retrovirus-related Pol polyprotein from transposon 297-like Protein"/>
    <property type="match status" value="1"/>
</dbReference>
<dbReference type="Gene3D" id="3.10.10.10">
    <property type="entry name" value="HIV Type 1 Reverse Transcriptase, subunit A, domain 1"/>
    <property type="match status" value="1"/>
</dbReference>
<dbReference type="PROSITE" id="PS50878">
    <property type="entry name" value="RT_POL"/>
    <property type="match status" value="1"/>
</dbReference>
<evidence type="ECO:0000256" key="13">
    <source>
        <dbReference type="ARBA" id="ARBA00022750"/>
    </source>
</evidence>
<evidence type="ECO:0000256" key="33">
    <source>
        <dbReference type="ARBA" id="ARBA00055383"/>
    </source>
</evidence>
<evidence type="ECO:0000256" key="22">
    <source>
        <dbReference type="ARBA" id="ARBA00022908"/>
    </source>
</evidence>
<dbReference type="GO" id="GO:0008270">
    <property type="term" value="F:zinc ion binding"/>
    <property type="evidence" value="ECO:0007669"/>
    <property type="project" value="UniProtKB-KW"/>
</dbReference>
<keyword evidence="7" id="KW-0645">Protease</keyword>
<comment type="subcellular location">
    <subcellularLocation>
        <location evidence="4">Cytoplasm</location>
    </subcellularLocation>
    <subcellularLocation>
        <location evidence="3">Nucleus</location>
    </subcellularLocation>
</comment>
<dbReference type="EMBL" id="CAJNOC010008226">
    <property type="protein sequence ID" value="CAF1112013.1"/>
    <property type="molecule type" value="Genomic_DNA"/>
</dbReference>
<evidence type="ECO:0000256" key="8">
    <source>
        <dbReference type="ARBA" id="ARBA00022679"/>
    </source>
</evidence>
<keyword evidence="10" id="KW-0540">Nuclease</keyword>
<dbReference type="FunFam" id="3.30.70.270:FF:000026">
    <property type="entry name" value="Transposon Ty3-G Gag-Pol polyprotein"/>
    <property type="match status" value="1"/>
</dbReference>
<name>A0A814PYB7_9BILA</name>
<dbReference type="CDD" id="cd01647">
    <property type="entry name" value="RT_LTR"/>
    <property type="match status" value="1"/>
</dbReference>
<keyword evidence="39" id="KW-1185">Reference proteome</keyword>
<evidence type="ECO:0000256" key="11">
    <source>
        <dbReference type="ARBA" id="ARBA00022723"/>
    </source>
</evidence>
<keyword evidence="22" id="KW-0229">DNA integration</keyword>
<evidence type="ECO:0000256" key="19">
    <source>
        <dbReference type="ARBA" id="ARBA00022840"/>
    </source>
</evidence>
<dbReference type="AlphaFoldDB" id="A0A814PYB7"/>
<dbReference type="GO" id="GO:0015074">
    <property type="term" value="P:DNA integration"/>
    <property type="evidence" value="ECO:0007669"/>
    <property type="project" value="UniProtKB-KW"/>
</dbReference>
<evidence type="ECO:0000256" key="5">
    <source>
        <dbReference type="ARBA" id="ARBA00022490"/>
    </source>
</evidence>
<keyword evidence="28" id="KW-0539">Nucleus</keyword>
<dbReference type="OrthoDB" id="4369127at2759"/>
<evidence type="ECO:0000256" key="29">
    <source>
        <dbReference type="ARBA" id="ARBA00023268"/>
    </source>
</evidence>
<protein>
    <recommendedName>
        <fullName evidence="35">Gag3-Pol3</fullName>
    </recommendedName>
</protein>
<comment type="function">
    <text evidence="30">Reverse transcriptase/ribonuclease H (RT) is a multifunctional enzyme that catalyzes the conversion of the retro-elements RNA genome into dsDNA within the VLP. The enzyme displays a DNA polymerase activity that can copy either DNA or RNA templates, and a ribonuclease H (RNase H) activity that cleaves the RNA strand of RNA-DNA heteroduplexes during plus-strand synthesis and hydrolyzes RNA primers. The conversion leads to a linear dsDNA copy of the retrotransposon that includes long terminal repeats (LTRs) at both ends.</text>
</comment>
<evidence type="ECO:0000256" key="35">
    <source>
        <dbReference type="ARBA" id="ARBA00082890"/>
    </source>
</evidence>
<dbReference type="GO" id="GO:0004190">
    <property type="term" value="F:aspartic-type endopeptidase activity"/>
    <property type="evidence" value="ECO:0007669"/>
    <property type="project" value="UniProtKB-KW"/>
</dbReference>
<dbReference type="InterPro" id="IPR000477">
    <property type="entry name" value="RT_dom"/>
</dbReference>
<evidence type="ECO:0000259" key="37">
    <source>
        <dbReference type="PROSITE" id="PS50994"/>
    </source>
</evidence>
<evidence type="ECO:0000256" key="26">
    <source>
        <dbReference type="ARBA" id="ARBA00023125"/>
    </source>
</evidence>
<dbReference type="GO" id="GO:0005634">
    <property type="term" value="C:nucleus"/>
    <property type="evidence" value="ECO:0007669"/>
    <property type="project" value="UniProtKB-SubCell"/>
</dbReference>
<dbReference type="InterPro" id="IPR041588">
    <property type="entry name" value="Integrase_H2C2"/>
</dbReference>
<dbReference type="InterPro" id="IPR043128">
    <property type="entry name" value="Rev_trsase/Diguanyl_cyclase"/>
</dbReference>
<evidence type="ECO:0000256" key="16">
    <source>
        <dbReference type="ARBA" id="ARBA00022771"/>
    </source>
</evidence>
<dbReference type="GO" id="GO:0005524">
    <property type="term" value="F:ATP binding"/>
    <property type="evidence" value="ECO:0007669"/>
    <property type="project" value="UniProtKB-KW"/>
</dbReference>
<keyword evidence="12" id="KW-0547">Nucleotide-binding</keyword>
<evidence type="ECO:0000256" key="32">
    <source>
        <dbReference type="ARBA" id="ARBA00055265"/>
    </source>
</evidence>
<dbReference type="SUPFAM" id="SSF56672">
    <property type="entry name" value="DNA/RNA polymerases"/>
    <property type="match status" value="1"/>
</dbReference>
<evidence type="ECO:0000256" key="3">
    <source>
        <dbReference type="ARBA" id="ARBA00004123"/>
    </source>
</evidence>
<dbReference type="Gene3D" id="3.30.70.270">
    <property type="match status" value="2"/>
</dbReference>
<dbReference type="GO" id="GO:0003964">
    <property type="term" value="F:RNA-directed DNA polymerase activity"/>
    <property type="evidence" value="ECO:0007669"/>
    <property type="project" value="UniProtKB-KW"/>
</dbReference>
<gene>
    <name evidence="38" type="ORF">OXX778_LOCUS21667</name>
</gene>
<keyword evidence="19" id="KW-0067">ATP-binding</keyword>
<evidence type="ECO:0000313" key="39">
    <source>
        <dbReference type="Proteomes" id="UP000663879"/>
    </source>
</evidence>
<dbReference type="Pfam" id="PF00665">
    <property type="entry name" value="rve"/>
    <property type="match status" value="1"/>
</dbReference>
<keyword evidence="13" id="KW-0064">Aspartyl protease</keyword>
<keyword evidence="18" id="KW-0862">Zinc</keyword>
<dbReference type="PANTHER" id="PTHR37984">
    <property type="entry name" value="PROTEIN CBG26694"/>
    <property type="match status" value="1"/>
</dbReference>
<dbReference type="GO" id="GO:0075523">
    <property type="term" value="P:viral translational frameshifting"/>
    <property type="evidence" value="ECO:0007669"/>
    <property type="project" value="UniProtKB-KW"/>
</dbReference>
<dbReference type="FunFam" id="3.10.20.370:FF:000001">
    <property type="entry name" value="Retrovirus-related Pol polyprotein from transposon 17.6-like protein"/>
    <property type="match status" value="1"/>
</dbReference>
<feature type="non-terminal residue" evidence="38">
    <location>
        <position position="1"/>
    </location>
</feature>
<evidence type="ECO:0000313" key="38">
    <source>
        <dbReference type="EMBL" id="CAF1112013.1"/>
    </source>
</evidence>
<dbReference type="Pfam" id="PF17919">
    <property type="entry name" value="RT_RNaseH_2"/>
    <property type="match status" value="1"/>
</dbReference>
<accession>A0A814PYB7</accession>
<reference evidence="38" key="1">
    <citation type="submission" date="2021-02" db="EMBL/GenBank/DDBJ databases">
        <authorList>
            <person name="Nowell W R."/>
        </authorList>
    </citation>
    <scope>NUCLEOTIDE SEQUENCE</scope>
    <source>
        <strain evidence="38">Ploen Becks lab</strain>
    </source>
</reference>
<evidence type="ECO:0000256" key="25">
    <source>
        <dbReference type="ARBA" id="ARBA00023113"/>
    </source>
</evidence>
<evidence type="ECO:0000256" key="31">
    <source>
        <dbReference type="ARBA" id="ARBA00025615"/>
    </source>
</evidence>
<dbReference type="InterPro" id="IPR012337">
    <property type="entry name" value="RNaseH-like_sf"/>
</dbReference>
<comment type="function">
    <text evidence="33">Capsid protein (CA) is the structural component of the virus-like particle (VLP), forming the shell that encapsulates the genomic RNA-nucleocapsid complex.</text>
</comment>
<evidence type="ECO:0000259" key="36">
    <source>
        <dbReference type="PROSITE" id="PS50878"/>
    </source>
</evidence>
<dbReference type="CDD" id="cd09274">
    <property type="entry name" value="RNase_HI_RT_Ty3"/>
    <property type="match status" value="1"/>
</dbReference>
<dbReference type="GO" id="GO:0003723">
    <property type="term" value="F:RNA binding"/>
    <property type="evidence" value="ECO:0007669"/>
    <property type="project" value="UniProtKB-KW"/>
</dbReference>
<keyword evidence="16" id="KW-0863">Zinc-finger</keyword>
<keyword evidence="21" id="KW-0694">RNA-binding</keyword>
<keyword evidence="29" id="KW-0511">Multifunctional enzyme</keyword>
<dbReference type="Gene3D" id="3.30.420.10">
    <property type="entry name" value="Ribonuclease H-like superfamily/Ribonuclease H"/>
    <property type="match status" value="1"/>
</dbReference>
<evidence type="ECO:0000256" key="27">
    <source>
        <dbReference type="ARBA" id="ARBA00023172"/>
    </source>
</evidence>
<evidence type="ECO:0000256" key="9">
    <source>
        <dbReference type="ARBA" id="ARBA00022695"/>
    </source>
</evidence>
<keyword evidence="6" id="KW-1188">Viral release from host cell</keyword>
<evidence type="ECO:0000256" key="34">
    <source>
        <dbReference type="ARBA" id="ARBA00063849"/>
    </source>
</evidence>
<dbReference type="SUPFAM" id="SSF53098">
    <property type="entry name" value="Ribonuclease H-like"/>
    <property type="match status" value="1"/>
</dbReference>
<keyword evidence="15" id="KW-0255">Endonuclease</keyword>
<comment type="catalytic activity">
    <reaction evidence="1">
        <text>Endonucleolytic cleavage to 5'-phosphomonoester.</text>
        <dbReference type="EC" id="3.1.26.4"/>
    </reaction>
</comment>
<dbReference type="GO" id="GO:0006310">
    <property type="term" value="P:DNA recombination"/>
    <property type="evidence" value="ECO:0007669"/>
    <property type="project" value="UniProtKB-KW"/>
</dbReference>
<dbReference type="FunFam" id="3.10.10.10:FF:000007">
    <property type="entry name" value="Retrovirus-related Pol polyprotein from transposon 17.6-like Protein"/>
    <property type="match status" value="1"/>
</dbReference>
<dbReference type="FunFam" id="1.10.340.70:FF:000001">
    <property type="entry name" value="Retrovirus-related Pol polyprotein from transposon gypsy-like Protein"/>
    <property type="match status" value="1"/>
</dbReference>
<evidence type="ECO:0000256" key="10">
    <source>
        <dbReference type="ARBA" id="ARBA00022722"/>
    </source>
</evidence>
<evidence type="ECO:0000256" key="14">
    <source>
        <dbReference type="ARBA" id="ARBA00022758"/>
    </source>
</evidence>
<organism evidence="38 39">
    <name type="scientific">Brachionus calyciflorus</name>
    <dbReference type="NCBI Taxonomy" id="104777"/>
    <lineage>
        <taxon>Eukaryota</taxon>
        <taxon>Metazoa</taxon>
        <taxon>Spiralia</taxon>
        <taxon>Gnathifera</taxon>
        <taxon>Rotifera</taxon>
        <taxon>Eurotatoria</taxon>
        <taxon>Monogononta</taxon>
        <taxon>Pseudotrocha</taxon>
        <taxon>Ploima</taxon>
        <taxon>Brachionidae</taxon>
        <taxon>Brachionus</taxon>
    </lineage>
</organism>
<dbReference type="Gene3D" id="1.10.340.70">
    <property type="match status" value="1"/>
</dbReference>
<evidence type="ECO:0000256" key="2">
    <source>
        <dbReference type="ARBA" id="ARBA00002180"/>
    </source>
</evidence>
<keyword evidence="24" id="KW-0239">DNA-directed DNA polymerase</keyword>
<evidence type="ECO:0000256" key="15">
    <source>
        <dbReference type="ARBA" id="ARBA00022759"/>
    </source>
</evidence>
<evidence type="ECO:0000256" key="23">
    <source>
        <dbReference type="ARBA" id="ARBA00022918"/>
    </source>
</evidence>
<comment type="function">
    <text evidence="2">The aspartyl protease (PR) mediates the proteolytic cleavages of the Gag and Gag-Pol polyproteins after assembly of the VLP.</text>
</comment>
<dbReference type="GO" id="GO:0005737">
    <property type="term" value="C:cytoplasm"/>
    <property type="evidence" value="ECO:0007669"/>
    <property type="project" value="UniProtKB-SubCell"/>
</dbReference>
<feature type="non-terminal residue" evidence="38">
    <location>
        <position position="882"/>
    </location>
</feature>
<comment type="caution">
    <text evidence="38">The sequence shown here is derived from an EMBL/GenBank/DDBJ whole genome shotgun (WGS) entry which is preliminary data.</text>
</comment>
<dbReference type="InterPro" id="IPR043502">
    <property type="entry name" value="DNA/RNA_pol_sf"/>
</dbReference>
<evidence type="ECO:0000256" key="18">
    <source>
        <dbReference type="ARBA" id="ARBA00022833"/>
    </source>
</evidence>
<keyword evidence="8" id="KW-0808">Transferase</keyword>
<dbReference type="PANTHER" id="PTHR37984:SF5">
    <property type="entry name" value="PROTEIN NYNRIN-LIKE"/>
    <property type="match status" value="1"/>
</dbReference>
<feature type="domain" description="Reverse transcriptase" evidence="36">
    <location>
        <begin position="1"/>
        <end position="146"/>
    </location>
</feature>
<keyword evidence="17" id="KW-0378">Hydrolase</keyword>
<evidence type="ECO:0000256" key="21">
    <source>
        <dbReference type="ARBA" id="ARBA00022884"/>
    </source>
</evidence>
<proteinExistence type="predicted"/>
<dbReference type="Pfam" id="PF00078">
    <property type="entry name" value="RVT_1"/>
    <property type="match status" value="1"/>
</dbReference>
<evidence type="ECO:0000256" key="24">
    <source>
        <dbReference type="ARBA" id="ARBA00022932"/>
    </source>
</evidence>
<dbReference type="GO" id="GO:0003887">
    <property type="term" value="F:DNA-directed DNA polymerase activity"/>
    <property type="evidence" value="ECO:0007669"/>
    <property type="project" value="UniProtKB-KW"/>
</dbReference>
<evidence type="ECO:0000256" key="28">
    <source>
        <dbReference type="ARBA" id="ARBA00023242"/>
    </source>
</evidence>
<sequence>KLNEATAKDCYPLPRIDDTVDALGGSRYFTTLDLASGYWQIPLNEESKSKTAFCANSKLYEFNVMPFGLCNAPPTFQRLMDDLLKNLTWKHCLVYLDDVIVFANDFKTHMERLDEVLGRFAAANLKLRPSKCKFVMDEVGYLGFKITKYGLSPDPAKTAAINNLSAPANKDDVKRFLGMMGYYRRFIPNFSKTAACLFELTKAKSKFEWNEQREEAFKSLKKQLVQAPILIYPNFKELFELFCDASGGAIGAVLVQRLKQLVHPVAYASRQLSKQEKDYSTSERELLAIVWAVKHFYAYIFGKHFKIYTDHKPLSTLVKAKEPTGRLYRLLLKLQEFDFEILYYPGSLNFTADQLSRPPVHQDLGQTLEVKTLEFKANIDWEREQDSDKEIAIVKANLKTSSGDDWESLKFFQFWNRIRADLVIKLGILYKKDQEQLLTVVPNRLIKLVCKLYHDSISAGHLGFEKTLRAVSVRFIWPNMRADVYDYCASCDTCQKFKVKNISNKVPLVSINIDKAWDLVGIDVAGPLKKTKLGNNYFILAVNYFSKFCIGEAKSNYTGETSKEFLRDEIVNRYGTPAAIITDQGRNFESKTLKEYCDQNKIKKLRTTAYHPQCNGLTERTIRTIKQMLSMYVNGTHNNWDEILQPVIFAYNNSKHSSTNYAPNEIVFGKLMPTTADRLCDVTQGNKNESNIANVSSDKTQVVHYNRMRQYKVREKNSESECNFSGISFGIGNQGSQQEALFKIFRERNAKAGATNSEVINFEENELINFDANGEEVYLVNNLEQMNNIEGNFGELRDVQTNLEVISQNLVENTAPESSQALNVSQLVNQNQSNLKLQRQLVATDEKNQEKPDNTVQLNVENRSQIVGLDDTLNSLMDEILN</sequence>
<evidence type="ECO:0000256" key="20">
    <source>
        <dbReference type="ARBA" id="ARBA00022842"/>
    </source>
</evidence>
<keyword evidence="11" id="KW-0479">Metal-binding</keyword>
<evidence type="ECO:0000256" key="12">
    <source>
        <dbReference type="ARBA" id="ARBA00022741"/>
    </source>
</evidence>
<dbReference type="GO" id="GO:0003677">
    <property type="term" value="F:DNA binding"/>
    <property type="evidence" value="ECO:0007669"/>
    <property type="project" value="UniProtKB-KW"/>
</dbReference>
<dbReference type="Proteomes" id="UP000663879">
    <property type="component" value="Unassembled WGS sequence"/>
</dbReference>
<feature type="domain" description="Integrase catalytic" evidence="37">
    <location>
        <begin position="503"/>
        <end position="671"/>
    </location>
</feature>
<evidence type="ECO:0000256" key="4">
    <source>
        <dbReference type="ARBA" id="ARBA00004496"/>
    </source>
</evidence>
<comment type="subunit">
    <text evidence="34">The protease is a homodimer, whose active site consists of two apposed aspartic acid residues.</text>
</comment>
<keyword evidence="5" id="KW-0963">Cytoplasm</keyword>
<keyword evidence="27" id="KW-0233">DNA recombination</keyword>
<evidence type="ECO:0000256" key="6">
    <source>
        <dbReference type="ARBA" id="ARBA00022612"/>
    </source>
</evidence>
<keyword evidence="9" id="KW-0548">Nucleotidyltransferase</keyword>
<evidence type="ECO:0000256" key="7">
    <source>
        <dbReference type="ARBA" id="ARBA00022670"/>
    </source>
</evidence>
<dbReference type="GO" id="GO:0004523">
    <property type="term" value="F:RNA-DNA hybrid ribonuclease activity"/>
    <property type="evidence" value="ECO:0007669"/>
    <property type="project" value="UniProtKB-EC"/>
</dbReference>
<dbReference type="Pfam" id="PF17921">
    <property type="entry name" value="Integrase_H2C2"/>
    <property type="match status" value="1"/>
</dbReference>
<dbReference type="InterPro" id="IPR050951">
    <property type="entry name" value="Retrovirus_Pol_polyprotein"/>
</dbReference>
<keyword evidence="26" id="KW-0238">DNA-binding</keyword>
<dbReference type="GO" id="GO:0006508">
    <property type="term" value="P:proteolysis"/>
    <property type="evidence" value="ECO:0007669"/>
    <property type="project" value="UniProtKB-KW"/>
</dbReference>
<keyword evidence="20" id="KW-0460">Magnesium</keyword>
<dbReference type="PROSITE" id="PS50994">
    <property type="entry name" value="INTEGRASE"/>
    <property type="match status" value="1"/>
</dbReference>
<keyword evidence="25" id="KW-0917">Virion maturation</keyword>
<evidence type="ECO:0000256" key="1">
    <source>
        <dbReference type="ARBA" id="ARBA00000077"/>
    </source>
</evidence>
<dbReference type="InterPro" id="IPR001584">
    <property type="entry name" value="Integrase_cat-core"/>
</dbReference>
<evidence type="ECO:0000256" key="30">
    <source>
        <dbReference type="ARBA" id="ARBA00025590"/>
    </source>
</evidence>